<reference evidence="2 3" key="1">
    <citation type="journal article" date="2015" name="Fungal Genet. Biol.">
        <title>Evolution of novel wood decay mechanisms in Agaricales revealed by the genome sequences of Fistulina hepatica and Cylindrobasidium torrendii.</title>
        <authorList>
            <person name="Floudas D."/>
            <person name="Held B.W."/>
            <person name="Riley R."/>
            <person name="Nagy L.G."/>
            <person name="Koehler G."/>
            <person name="Ransdell A.S."/>
            <person name="Younus H."/>
            <person name="Chow J."/>
            <person name="Chiniquy J."/>
            <person name="Lipzen A."/>
            <person name="Tritt A."/>
            <person name="Sun H."/>
            <person name="Haridas S."/>
            <person name="LaButti K."/>
            <person name="Ohm R.A."/>
            <person name="Kues U."/>
            <person name="Blanchette R.A."/>
            <person name="Grigoriev I.V."/>
            <person name="Minto R.E."/>
            <person name="Hibbett D.S."/>
        </authorList>
    </citation>
    <scope>NUCLEOTIDE SEQUENCE [LARGE SCALE GENOMIC DNA]</scope>
    <source>
        <strain evidence="2 3">ATCC 64428</strain>
    </source>
</reference>
<feature type="transmembrane region" description="Helical" evidence="1">
    <location>
        <begin position="123"/>
        <end position="145"/>
    </location>
</feature>
<keyword evidence="3" id="KW-1185">Reference proteome</keyword>
<dbReference type="EMBL" id="KN881630">
    <property type="protein sequence ID" value="KIY52685.1"/>
    <property type="molecule type" value="Genomic_DNA"/>
</dbReference>
<gene>
    <name evidence="2" type="ORF">FISHEDRAFT_55675</name>
</gene>
<feature type="transmembrane region" description="Helical" evidence="1">
    <location>
        <begin position="57"/>
        <end position="78"/>
    </location>
</feature>
<protein>
    <submittedName>
        <fullName evidence="2">Uncharacterized protein</fullName>
    </submittedName>
</protein>
<dbReference type="AlphaFoldDB" id="A0A0D7ALF2"/>
<evidence type="ECO:0000256" key="1">
    <source>
        <dbReference type="SAM" id="Phobius"/>
    </source>
</evidence>
<feature type="transmembrane region" description="Helical" evidence="1">
    <location>
        <begin position="84"/>
        <end position="103"/>
    </location>
</feature>
<dbReference type="Proteomes" id="UP000054144">
    <property type="component" value="Unassembled WGS sequence"/>
</dbReference>
<sequence>MAAFTDLYLTLPFGILIAVFIFVGALIIWYTMTVYYAVLPIIIAVAVSLQRPGEPSFLWLIWTYPTVVMLIINCSPAFNTLEHHPGLLLTLLFIGATSFIVWANPFTPSSTQDSSIADIFKGLIKSVMFLTIYLIGFLGMLASFLPRSSTSAAGWGHLGVVIDGIRHRLSTCFSFCAEVLEPSFSGKPTQNKHVSPHIEGPPSYDILQTAHDTIV</sequence>
<keyword evidence="1" id="KW-0472">Membrane</keyword>
<evidence type="ECO:0000313" key="3">
    <source>
        <dbReference type="Proteomes" id="UP000054144"/>
    </source>
</evidence>
<feature type="transmembrane region" description="Helical" evidence="1">
    <location>
        <begin position="7"/>
        <end position="28"/>
    </location>
</feature>
<proteinExistence type="predicted"/>
<organism evidence="2 3">
    <name type="scientific">Fistulina hepatica ATCC 64428</name>
    <dbReference type="NCBI Taxonomy" id="1128425"/>
    <lineage>
        <taxon>Eukaryota</taxon>
        <taxon>Fungi</taxon>
        <taxon>Dikarya</taxon>
        <taxon>Basidiomycota</taxon>
        <taxon>Agaricomycotina</taxon>
        <taxon>Agaricomycetes</taxon>
        <taxon>Agaricomycetidae</taxon>
        <taxon>Agaricales</taxon>
        <taxon>Fistulinaceae</taxon>
        <taxon>Fistulina</taxon>
    </lineage>
</organism>
<evidence type="ECO:0000313" key="2">
    <source>
        <dbReference type="EMBL" id="KIY52685.1"/>
    </source>
</evidence>
<keyword evidence="1" id="KW-1133">Transmembrane helix</keyword>
<accession>A0A0D7ALF2</accession>
<name>A0A0D7ALF2_9AGAR</name>
<keyword evidence="1" id="KW-0812">Transmembrane</keyword>